<dbReference type="InterPro" id="IPR011991">
    <property type="entry name" value="ArsR-like_HTH"/>
</dbReference>
<dbReference type="InterPro" id="IPR036388">
    <property type="entry name" value="WH-like_DNA-bd_sf"/>
</dbReference>
<dbReference type="InterPro" id="IPR051011">
    <property type="entry name" value="Metal_resp_trans_reg"/>
</dbReference>
<dbReference type="PANTHER" id="PTHR43132">
    <property type="entry name" value="ARSENICAL RESISTANCE OPERON REPRESSOR ARSR-RELATED"/>
    <property type="match status" value="1"/>
</dbReference>
<reference evidence="5 6" key="1">
    <citation type="submission" date="2014-08" db="EMBL/GenBank/DDBJ databases">
        <title>Comparative genomics of the Paenibacillus odorifer group.</title>
        <authorList>
            <person name="den Bakker H.C."/>
            <person name="Tsai Y.-C."/>
            <person name="Martin N."/>
            <person name="Korlach J."/>
            <person name="Wiedmann M."/>
        </authorList>
    </citation>
    <scope>NUCLEOTIDE SEQUENCE [LARGE SCALE GENOMIC DNA]</scope>
    <source>
        <strain evidence="5 6">DSM 14472</strain>
    </source>
</reference>
<dbReference type="KEGG" id="pste:PSTEL_08550"/>
<dbReference type="Pfam" id="PF01022">
    <property type="entry name" value="HTH_5"/>
    <property type="match status" value="1"/>
</dbReference>
<keyword evidence="2" id="KW-0238">DNA-binding</keyword>
<organism evidence="5 6">
    <name type="scientific">Paenibacillus stellifer</name>
    <dbReference type="NCBI Taxonomy" id="169760"/>
    <lineage>
        <taxon>Bacteria</taxon>
        <taxon>Bacillati</taxon>
        <taxon>Bacillota</taxon>
        <taxon>Bacilli</taxon>
        <taxon>Bacillales</taxon>
        <taxon>Paenibacillaceae</taxon>
        <taxon>Paenibacillus</taxon>
    </lineage>
</organism>
<dbReference type="STRING" id="169760.PSTEL_08550"/>
<dbReference type="EMBL" id="CP009286">
    <property type="protein sequence ID" value="AIQ63135.1"/>
    <property type="molecule type" value="Genomic_DNA"/>
</dbReference>
<dbReference type="GO" id="GO:0003700">
    <property type="term" value="F:DNA-binding transcription factor activity"/>
    <property type="evidence" value="ECO:0007669"/>
    <property type="project" value="InterPro"/>
</dbReference>
<dbReference type="AlphaFoldDB" id="A0A089LSQ1"/>
<evidence type="ECO:0000313" key="5">
    <source>
        <dbReference type="EMBL" id="AIQ63135.1"/>
    </source>
</evidence>
<evidence type="ECO:0000256" key="3">
    <source>
        <dbReference type="ARBA" id="ARBA00023163"/>
    </source>
</evidence>
<dbReference type="PANTHER" id="PTHR43132:SF2">
    <property type="entry name" value="ARSENICAL RESISTANCE OPERON REPRESSOR ARSR-RELATED"/>
    <property type="match status" value="1"/>
</dbReference>
<dbReference type="HOGENOM" id="CLU_902760_0_0_9"/>
<protein>
    <submittedName>
        <fullName evidence="5">ArsR family transcriptional regulator</fullName>
    </submittedName>
</protein>
<dbReference type="InterPro" id="IPR036390">
    <property type="entry name" value="WH_DNA-bd_sf"/>
</dbReference>
<sequence>MYLSTSKESLLVYEALASEVRLKIIELLDERPRSIKELAAELYLSSAIVSSHVSKLQEAGLVSGKMCRVDGATYKICSLSANYLQIRLSRAQQTAQKVVEFSVPIGQYTDFEAHPTCGIATKEQIIGYYDDPRYFADPRRMDAGIIWFAKGYVEYRLPNYLASDQTVQEIEISMEIGSEAPKISEKWPSDIGFTLNGVDLGKWTSPGDFGATKGRFTPGWWHADVNQYGTLKVLRIRKTGTFMDGQQMSGISLDDVDWRKEQWSFRITAEPAGRRRGGLTVFGRGFGNYDQDLNIRVYYE</sequence>
<gene>
    <name evidence="5" type="ORF">PSTEL_08550</name>
</gene>
<dbReference type="PRINTS" id="PR00778">
    <property type="entry name" value="HTHARSR"/>
</dbReference>
<dbReference type="Proteomes" id="UP000029507">
    <property type="component" value="Chromosome"/>
</dbReference>
<dbReference type="SMART" id="SM00418">
    <property type="entry name" value="HTH_ARSR"/>
    <property type="match status" value="1"/>
</dbReference>
<keyword evidence="3" id="KW-0804">Transcription</keyword>
<dbReference type="Gene3D" id="1.10.10.10">
    <property type="entry name" value="Winged helix-like DNA-binding domain superfamily/Winged helix DNA-binding domain"/>
    <property type="match status" value="1"/>
</dbReference>
<evidence type="ECO:0000256" key="2">
    <source>
        <dbReference type="ARBA" id="ARBA00023125"/>
    </source>
</evidence>
<evidence type="ECO:0000259" key="4">
    <source>
        <dbReference type="SMART" id="SM00418"/>
    </source>
</evidence>
<keyword evidence="1" id="KW-0805">Transcription regulation</keyword>
<name>A0A089LSQ1_9BACL</name>
<dbReference type="RefSeq" id="WP_038694588.1">
    <property type="nucleotide sequence ID" value="NZ_CP009286.1"/>
</dbReference>
<evidence type="ECO:0000313" key="6">
    <source>
        <dbReference type="Proteomes" id="UP000029507"/>
    </source>
</evidence>
<dbReference type="OrthoDB" id="9781958at2"/>
<feature type="domain" description="HTH arsR-type" evidence="4">
    <location>
        <begin position="11"/>
        <end position="89"/>
    </location>
</feature>
<dbReference type="SUPFAM" id="SSF46785">
    <property type="entry name" value="Winged helix' DNA-binding domain"/>
    <property type="match status" value="1"/>
</dbReference>
<dbReference type="InterPro" id="IPR001845">
    <property type="entry name" value="HTH_ArsR_DNA-bd_dom"/>
</dbReference>
<dbReference type="GO" id="GO:0003677">
    <property type="term" value="F:DNA binding"/>
    <property type="evidence" value="ECO:0007669"/>
    <property type="project" value="UniProtKB-KW"/>
</dbReference>
<accession>A0A089LSQ1</accession>
<evidence type="ECO:0000256" key="1">
    <source>
        <dbReference type="ARBA" id="ARBA00023015"/>
    </source>
</evidence>
<keyword evidence="6" id="KW-1185">Reference proteome</keyword>
<proteinExistence type="predicted"/>
<dbReference type="CDD" id="cd00090">
    <property type="entry name" value="HTH_ARSR"/>
    <property type="match status" value="1"/>
</dbReference>